<comment type="caution">
    <text evidence="1">The sequence shown here is derived from an EMBL/GenBank/DDBJ whole genome shotgun (WGS) entry which is preliminary data.</text>
</comment>
<keyword evidence="2" id="KW-1185">Reference proteome</keyword>
<evidence type="ECO:0000313" key="1">
    <source>
        <dbReference type="EMBL" id="EYC07903.1"/>
    </source>
</evidence>
<dbReference type="AlphaFoldDB" id="A0A016TZW1"/>
<gene>
    <name evidence="1" type="primary">Acey_s0068.g193</name>
    <name evidence="1" type="ORF">Y032_0068g193</name>
</gene>
<accession>A0A016TZW1</accession>
<dbReference type="Proteomes" id="UP000024635">
    <property type="component" value="Unassembled WGS sequence"/>
</dbReference>
<sequence>MVRKEDIRTMMQTAPIQLKLRAQRLRWFGYKITATHYSEGLVDRSYQQAYQRPGMTLRIVIYGAVEPKYRTPLMPRTYAKEKKKEEEK</sequence>
<organism evidence="1 2">
    <name type="scientific">Ancylostoma ceylanicum</name>
    <dbReference type="NCBI Taxonomy" id="53326"/>
    <lineage>
        <taxon>Eukaryota</taxon>
        <taxon>Metazoa</taxon>
        <taxon>Ecdysozoa</taxon>
        <taxon>Nematoda</taxon>
        <taxon>Chromadorea</taxon>
        <taxon>Rhabditida</taxon>
        <taxon>Rhabditina</taxon>
        <taxon>Rhabditomorpha</taxon>
        <taxon>Strongyloidea</taxon>
        <taxon>Ancylostomatidae</taxon>
        <taxon>Ancylostomatinae</taxon>
        <taxon>Ancylostoma</taxon>
    </lineage>
</organism>
<proteinExistence type="predicted"/>
<dbReference type="EMBL" id="JARK01001404">
    <property type="protein sequence ID" value="EYC07903.1"/>
    <property type="molecule type" value="Genomic_DNA"/>
</dbReference>
<dbReference type="OrthoDB" id="424543at2759"/>
<protein>
    <submittedName>
        <fullName evidence="1">Uncharacterized protein</fullName>
    </submittedName>
</protein>
<reference evidence="2" key="1">
    <citation type="journal article" date="2015" name="Nat. Genet.">
        <title>The genome and transcriptome of the zoonotic hookworm Ancylostoma ceylanicum identify infection-specific gene families.</title>
        <authorList>
            <person name="Schwarz E.M."/>
            <person name="Hu Y."/>
            <person name="Antoshechkin I."/>
            <person name="Miller M.M."/>
            <person name="Sternberg P.W."/>
            <person name="Aroian R.V."/>
        </authorList>
    </citation>
    <scope>NUCLEOTIDE SEQUENCE</scope>
    <source>
        <strain evidence="2">HY135</strain>
    </source>
</reference>
<name>A0A016TZW1_9BILA</name>
<evidence type="ECO:0000313" key="2">
    <source>
        <dbReference type="Proteomes" id="UP000024635"/>
    </source>
</evidence>